<feature type="region of interest" description="Disordered" evidence="1">
    <location>
        <begin position="410"/>
        <end position="443"/>
    </location>
</feature>
<dbReference type="RefSeq" id="WP_012659283.1">
    <property type="nucleotide sequence ID" value="NC_012029.1"/>
</dbReference>
<dbReference type="SMART" id="SM00763">
    <property type="entry name" value="AAA_PrkA"/>
    <property type="match status" value="1"/>
</dbReference>
<dbReference type="Pfam" id="PF06798">
    <property type="entry name" value="PrkA"/>
    <property type="match status" value="1"/>
</dbReference>
<evidence type="ECO:0000313" key="4">
    <source>
        <dbReference type="Proteomes" id="UP000000740"/>
    </source>
</evidence>
<dbReference type="HOGENOM" id="CLU_361184_0_0_2"/>
<dbReference type="eggNOG" id="arCOG02892">
    <property type="taxonomic scope" value="Archaea"/>
</dbReference>
<evidence type="ECO:0000256" key="1">
    <source>
        <dbReference type="SAM" id="MobiDB-lite"/>
    </source>
</evidence>
<protein>
    <submittedName>
        <fullName evidence="3">Serine protein kinase, PrkA</fullName>
    </submittedName>
</protein>
<feature type="compositionally biased region" description="Polar residues" evidence="1">
    <location>
        <begin position="782"/>
        <end position="792"/>
    </location>
</feature>
<dbReference type="InterPro" id="IPR010650">
    <property type="entry name" value="PrkA_C"/>
</dbReference>
<evidence type="ECO:0000313" key="3">
    <source>
        <dbReference type="EMBL" id="ACM55637.1"/>
    </source>
</evidence>
<feature type="domain" description="PrkA AAA" evidence="2">
    <location>
        <begin position="28"/>
        <end position="485"/>
    </location>
</feature>
<dbReference type="Proteomes" id="UP000000740">
    <property type="component" value="Chromosome 1"/>
</dbReference>
<gene>
    <name evidence="3" type="ordered locus">Hlac_0031</name>
</gene>
<dbReference type="EMBL" id="CP001365">
    <property type="protein sequence ID" value="ACM55637.1"/>
    <property type="molecule type" value="Genomic_DNA"/>
</dbReference>
<dbReference type="GO" id="GO:0004672">
    <property type="term" value="F:protein kinase activity"/>
    <property type="evidence" value="ECO:0007669"/>
    <property type="project" value="TreeGrafter"/>
</dbReference>
<keyword evidence="3" id="KW-0808">Transferase</keyword>
<dbReference type="PANTHER" id="PTHR30267">
    <property type="entry name" value="PROTEIN KINASE PRKA"/>
    <property type="match status" value="1"/>
</dbReference>
<dbReference type="KEGG" id="hla:Hlac_0031"/>
<organism evidence="3 4">
    <name type="scientific">Halorubrum lacusprofundi (strain ATCC 49239 / DSM 5036 / JCM 8891 / ACAM 34)</name>
    <dbReference type="NCBI Taxonomy" id="416348"/>
    <lineage>
        <taxon>Archaea</taxon>
        <taxon>Methanobacteriati</taxon>
        <taxon>Methanobacteriota</taxon>
        <taxon>Stenosarchaea group</taxon>
        <taxon>Halobacteria</taxon>
        <taxon>Halobacteriales</taxon>
        <taxon>Haloferacaceae</taxon>
        <taxon>Halorubrum</taxon>
    </lineage>
</organism>
<dbReference type="PANTHER" id="PTHR30267:SF2">
    <property type="entry name" value="PROTEIN PRKA"/>
    <property type="match status" value="1"/>
</dbReference>
<dbReference type="InterPro" id="IPR013153">
    <property type="entry name" value="Prk_AAA"/>
</dbReference>
<name>B9LQN5_HALLT</name>
<accession>B9LQN5</accession>
<dbReference type="AlphaFoldDB" id="B9LQN5"/>
<keyword evidence="4" id="KW-1185">Reference proteome</keyword>
<feature type="region of interest" description="Disordered" evidence="1">
    <location>
        <begin position="782"/>
        <end position="813"/>
    </location>
</feature>
<keyword evidence="3" id="KW-0418">Kinase</keyword>
<feature type="compositionally biased region" description="Basic and acidic residues" evidence="1">
    <location>
        <begin position="794"/>
        <end position="804"/>
    </location>
</feature>
<sequence length="813" mass="89377">MTERDTPDGDAFVRDADETLRGAYDPPMSLEEYVDRVLENPTAAASGARYLLAAVESQGTREVRERGERLERYRFFDDPFNDGEHAVLGNTAALNAFVDDLRAAAAGRGNDETIVWIDGPTATGKSEFKRCLVNGLREFSKTEAGRRYTVEWNVTGAGTGSGVGAGAASLSYGDGGDAAAWYRSPVQTHPLSVFPEAVRESIADAVDDDAYPIAADVDLDPFSREAYDHLESVYRDEGRRDLFSAITDRDHLRVTSYVVDVGEGVGVLHAEDDGSPKERLVGSWMGGMLRELDSRGRKNPQAFSYDGVLSQGNGVATIVEDASQHADLLRRLLNVPDERRVKLDKGIGMDLDTQLIVISNPDLDAELDRHAEREGADPLKALKRRLTRHEFRYLTNRRLEAELLRREVGGPRGVPTVDGIEDDEPIDTGENPARDPASEPSAASLTIGVRDGDKGITERELAPHAVGAAALYAVVTRLDTDDLPAGIDLVEKAELYENGEIRRERSGEEQRITVDDIEFGDGDGRNGIPVTYVRDIVAELLGSDADRSHPELPVERVITPTDVLDAMAEALSDAPVFSRTEVAEFESRKAPVAERVRERQRADVVDAILAEETVPEATVAEYVEHVYAWDAEVPVETERGPEEPDALAMKVFETETLGRFDESDYRGTDPTEPVGTFRRERVIRALTRYAWRNRGNAFSVGDADLGEIPELKAVLESNDLADVKRRFPDLDPAEWADPPADTETERTKATTIARLVDRGYSPASAELTSRAVMRNVRDEWTSLTADGNTASEATPDRPIEDRSGRNGGGRTWD</sequence>
<proteinExistence type="predicted"/>
<dbReference type="GeneID" id="7401384"/>
<evidence type="ECO:0000259" key="2">
    <source>
        <dbReference type="SMART" id="SM00763"/>
    </source>
</evidence>
<reference evidence="3 4" key="1">
    <citation type="journal article" date="2016" name="Stand. Genomic Sci.">
        <title>Complete genome sequence of the Antarctic Halorubrum lacusprofundi type strain ACAM 34.</title>
        <authorList>
            <person name="Anderson I.J."/>
            <person name="DasSarma P."/>
            <person name="Lucas S."/>
            <person name="Copeland A."/>
            <person name="Lapidus A."/>
            <person name="Del Rio T.G."/>
            <person name="Tice H."/>
            <person name="Dalin E."/>
            <person name="Bruce D.C."/>
            <person name="Goodwin L."/>
            <person name="Pitluck S."/>
            <person name="Sims D."/>
            <person name="Brettin T.S."/>
            <person name="Detter J.C."/>
            <person name="Han C.S."/>
            <person name="Larimer F."/>
            <person name="Hauser L."/>
            <person name="Land M."/>
            <person name="Ivanova N."/>
            <person name="Richardson P."/>
            <person name="Cavicchioli R."/>
            <person name="DasSarma S."/>
            <person name="Woese C.R."/>
            <person name="Kyrpides N.C."/>
        </authorList>
    </citation>
    <scope>NUCLEOTIDE SEQUENCE [LARGE SCALE GENOMIC DNA]</scope>
    <source>
        <strain evidence="4">ATCC 49239 / DSM 5036 / JCM 8891 / ACAM 34</strain>
    </source>
</reference>